<keyword evidence="8" id="KW-0407">Ion channel</keyword>
<dbReference type="STRING" id="4232.A0A251UR52"/>
<dbReference type="GO" id="GO:0016020">
    <property type="term" value="C:membrane"/>
    <property type="evidence" value="ECO:0007669"/>
    <property type="project" value="UniProtKB-SubCell"/>
</dbReference>
<dbReference type="GO" id="GO:0015743">
    <property type="term" value="P:malate transport"/>
    <property type="evidence" value="ECO:0007669"/>
    <property type="project" value="InterPro"/>
</dbReference>
<comment type="subcellular location">
    <subcellularLocation>
        <location evidence="1">Membrane</location>
        <topology evidence="1">Multi-pass membrane protein</topology>
    </subcellularLocation>
</comment>
<dbReference type="EMBL" id="CM007894">
    <property type="protein sequence ID" value="OTG25513.1"/>
    <property type="molecule type" value="Genomic_DNA"/>
</dbReference>
<dbReference type="Pfam" id="PF11744">
    <property type="entry name" value="ALMT"/>
    <property type="match status" value="1"/>
</dbReference>
<dbReference type="InParanoid" id="A0A251UR52"/>
<keyword evidence="3" id="KW-0813">Transport</keyword>
<dbReference type="Proteomes" id="UP000215914">
    <property type="component" value="Chromosome 5"/>
</dbReference>
<dbReference type="EMBL" id="MNCJ02000328">
    <property type="protein sequence ID" value="KAF5772911.1"/>
    <property type="molecule type" value="Genomic_DNA"/>
</dbReference>
<dbReference type="Gramene" id="mRNA:HanXRQr2_Chr13g0582751">
    <property type="protein sequence ID" value="mRNA:HanXRQr2_Chr13g0582751"/>
    <property type="gene ID" value="HanXRQr2_Chr13g0582751"/>
</dbReference>
<name>A0A251UR52_HELAN</name>
<comment type="similarity">
    <text evidence="2">Belongs to the aromatic acid exporter (TC 2.A.85) family.</text>
</comment>
<gene>
    <name evidence="10" type="ORF">HannXRQ_Chr05g0148501</name>
    <name evidence="9" type="ORF">HanXRQr2_Chr13g0582751</name>
</gene>
<evidence type="ECO:0000256" key="2">
    <source>
        <dbReference type="ARBA" id="ARBA00007079"/>
    </source>
</evidence>
<protein>
    <submittedName>
        <fullName evidence="9 10">Aluminum-activated malate transporter</fullName>
    </submittedName>
</protein>
<dbReference type="OMA" id="ECITIYF"/>
<keyword evidence="7" id="KW-0472">Membrane</keyword>
<organism evidence="10 11">
    <name type="scientific">Helianthus annuus</name>
    <name type="common">Common sunflower</name>
    <dbReference type="NCBI Taxonomy" id="4232"/>
    <lineage>
        <taxon>Eukaryota</taxon>
        <taxon>Viridiplantae</taxon>
        <taxon>Streptophyta</taxon>
        <taxon>Embryophyta</taxon>
        <taxon>Tracheophyta</taxon>
        <taxon>Spermatophyta</taxon>
        <taxon>Magnoliopsida</taxon>
        <taxon>eudicotyledons</taxon>
        <taxon>Gunneridae</taxon>
        <taxon>Pentapetalae</taxon>
        <taxon>asterids</taxon>
        <taxon>campanulids</taxon>
        <taxon>Asterales</taxon>
        <taxon>Asteraceae</taxon>
        <taxon>Asteroideae</taxon>
        <taxon>Heliantheae alliance</taxon>
        <taxon>Heliantheae</taxon>
        <taxon>Helianthus</taxon>
    </lineage>
</organism>
<reference evidence="9 11" key="1">
    <citation type="journal article" date="2017" name="Nature">
        <title>The sunflower genome provides insights into oil metabolism, flowering and Asterid evolution.</title>
        <authorList>
            <person name="Badouin H."/>
            <person name="Gouzy J."/>
            <person name="Grassa C.J."/>
            <person name="Murat F."/>
            <person name="Staton S.E."/>
            <person name="Cottret L."/>
            <person name="Lelandais-Briere C."/>
            <person name="Owens G.L."/>
            <person name="Carrere S."/>
            <person name="Mayjonade B."/>
            <person name="Legrand L."/>
            <person name="Gill N."/>
            <person name="Kane N.C."/>
            <person name="Bowers J.E."/>
            <person name="Hubner S."/>
            <person name="Bellec A."/>
            <person name="Berard A."/>
            <person name="Berges H."/>
            <person name="Blanchet N."/>
            <person name="Boniface M.C."/>
            <person name="Brunel D."/>
            <person name="Catrice O."/>
            <person name="Chaidir N."/>
            <person name="Claudel C."/>
            <person name="Donnadieu C."/>
            <person name="Faraut T."/>
            <person name="Fievet G."/>
            <person name="Helmstetter N."/>
            <person name="King M."/>
            <person name="Knapp S.J."/>
            <person name="Lai Z."/>
            <person name="Le Paslier M.C."/>
            <person name="Lippi Y."/>
            <person name="Lorenzon L."/>
            <person name="Mandel J.R."/>
            <person name="Marage G."/>
            <person name="Marchand G."/>
            <person name="Marquand E."/>
            <person name="Bret-Mestries E."/>
            <person name="Morien E."/>
            <person name="Nambeesan S."/>
            <person name="Nguyen T."/>
            <person name="Pegot-Espagnet P."/>
            <person name="Pouilly N."/>
            <person name="Raftis F."/>
            <person name="Sallet E."/>
            <person name="Schiex T."/>
            <person name="Thomas J."/>
            <person name="Vandecasteele C."/>
            <person name="Vares D."/>
            <person name="Vear F."/>
            <person name="Vautrin S."/>
            <person name="Crespi M."/>
            <person name="Mangin B."/>
            <person name="Burke J.M."/>
            <person name="Salse J."/>
            <person name="Munos S."/>
            <person name="Vincourt P."/>
            <person name="Rieseberg L.H."/>
            <person name="Langlade N.B."/>
        </authorList>
    </citation>
    <scope>NUCLEOTIDE SEQUENCE [LARGE SCALE GENOMIC DNA]</scope>
    <source>
        <strain evidence="11">cv. SF193</strain>
        <tissue evidence="9">Leaves</tissue>
    </source>
</reference>
<evidence type="ECO:0000256" key="3">
    <source>
        <dbReference type="ARBA" id="ARBA00022448"/>
    </source>
</evidence>
<dbReference type="AlphaFoldDB" id="A0A251UR52"/>
<evidence type="ECO:0000313" key="9">
    <source>
        <dbReference type="EMBL" id="KAF5772911.1"/>
    </source>
</evidence>
<reference evidence="9" key="3">
    <citation type="submission" date="2020-06" db="EMBL/GenBank/DDBJ databases">
        <title>Helianthus annuus Genome sequencing and assembly Release 2.</title>
        <authorList>
            <person name="Gouzy J."/>
            <person name="Langlade N."/>
            <person name="Munos S."/>
        </authorList>
    </citation>
    <scope>NUCLEOTIDE SEQUENCE</scope>
    <source>
        <tissue evidence="9">Leaves</tissue>
    </source>
</reference>
<evidence type="ECO:0000256" key="5">
    <source>
        <dbReference type="ARBA" id="ARBA00022989"/>
    </source>
</evidence>
<proteinExistence type="inferred from homology"/>
<evidence type="ECO:0000313" key="10">
    <source>
        <dbReference type="EMBL" id="OTG25513.1"/>
    </source>
</evidence>
<keyword evidence="11" id="KW-1185">Reference proteome</keyword>
<dbReference type="PANTHER" id="PTHR31086">
    <property type="entry name" value="ALUMINUM-ACTIVATED MALATE TRANSPORTER 10"/>
    <property type="match status" value="1"/>
</dbReference>
<keyword evidence="6" id="KW-0406">Ion transport</keyword>
<sequence length="154" mass="17868">MILILTFSLVSVSGNQVDEIIKLYQWVTTIAFACAICVLISRCVCPVWPDEGLHKLVVNNLENLASFLERPFVFGGEYYRKSDSDKSFLVAYKSILNSKATEVSLANFAWWEIGHGKFQFHHPWKKYLKIGFYTRQCAHYIDILTRYLEAKYEV</sequence>
<evidence type="ECO:0000313" key="11">
    <source>
        <dbReference type="Proteomes" id="UP000215914"/>
    </source>
</evidence>
<evidence type="ECO:0000256" key="8">
    <source>
        <dbReference type="ARBA" id="ARBA00023303"/>
    </source>
</evidence>
<keyword evidence="4" id="KW-0812">Transmembrane</keyword>
<keyword evidence="5" id="KW-1133">Transmembrane helix</keyword>
<dbReference type="GO" id="GO:0034220">
    <property type="term" value="P:monoatomic ion transmembrane transport"/>
    <property type="evidence" value="ECO:0007669"/>
    <property type="project" value="UniProtKB-KW"/>
</dbReference>
<evidence type="ECO:0000256" key="7">
    <source>
        <dbReference type="ARBA" id="ARBA00023136"/>
    </source>
</evidence>
<dbReference type="InterPro" id="IPR020966">
    <property type="entry name" value="ALMT"/>
</dbReference>
<evidence type="ECO:0000256" key="4">
    <source>
        <dbReference type="ARBA" id="ARBA00022692"/>
    </source>
</evidence>
<evidence type="ECO:0000256" key="1">
    <source>
        <dbReference type="ARBA" id="ARBA00004141"/>
    </source>
</evidence>
<accession>A0A251UR52</accession>
<evidence type="ECO:0000256" key="6">
    <source>
        <dbReference type="ARBA" id="ARBA00023065"/>
    </source>
</evidence>
<reference evidence="10" key="2">
    <citation type="submission" date="2017-02" db="EMBL/GenBank/DDBJ databases">
        <title>Sunflower complete genome.</title>
        <authorList>
            <person name="Langlade N."/>
            <person name="Munos S."/>
        </authorList>
    </citation>
    <scope>NUCLEOTIDE SEQUENCE [LARGE SCALE GENOMIC DNA]</scope>
    <source>
        <tissue evidence="10">Leaves</tissue>
    </source>
</reference>